<keyword evidence="1" id="KW-0732">Signal</keyword>
<dbReference type="EMBL" id="BEXD01004288">
    <property type="protein sequence ID" value="GBC09316.1"/>
    <property type="molecule type" value="Genomic_DNA"/>
</dbReference>
<proteinExistence type="predicted"/>
<evidence type="ECO:0000313" key="2">
    <source>
        <dbReference type="EMBL" id="GBC09316.1"/>
    </source>
</evidence>
<organism evidence="2 3">
    <name type="scientific">Rhizophagus clarus</name>
    <dbReference type="NCBI Taxonomy" id="94130"/>
    <lineage>
        <taxon>Eukaryota</taxon>
        <taxon>Fungi</taxon>
        <taxon>Fungi incertae sedis</taxon>
        <taxon>Mucoromycota</taxon>
        <taxon>Glomeromycotina</taxon>
        <taxon>Glomeromycetes</taxon>
        <taxon>Glomerales</taxon>
        <taxon>Glomeraceae</taxon>
        <taxon>Rhizophagus</taxon>
    </lineage>
</organism>
<accession>A0A2Z6S276</accession>
<dbReference type="AlphaFoldDB" id="A0A2Z6S276"/>
<sequence>MPLRGFRFNCIRYCSTVQILLSAFVDPVFCVGEGSDNNVSITPTHINTSISLNLNFTTTLKSGVTAAGFPLAA</sequence>
<feature type="signal peptide" evidence="1">
    <location>
        <begin position="1"/>
        <end position="30"/>
    </location>
</feature>
<comment type="caution">
    <text evidence="2">The sequence shown here is derived from an EMBL/GenBank/DDBJ whole genome shotgun (WGS) entry which is preliminary data.</text>
</comment>
<evidence type="ECO:0000313" key="3">
    <source>
        <dbReference type="Proteomes" id="UP000247702"/>
    </source>
</evidence>
<protein>
    <submittedName>
        <fullName evidence="2">Uncharacterized protein</fullName>
    </submittedName>
</protein>
<name>A0A2Z6S276_9GLOM</name>
<gene>
    <name evidence="2" type="ORF">RclHR1_08760012</name>
</gene>
<reference evidence="2 3" key="1">
    <citation type="submission" date="2017-11" db="EMBL/GenBank/DDBJ databases">
        <title>The genome of Rhizophagus clarus HR1 reveals common genetic basis of auxotrophy among arbuscular mycorrhizal fungi.</title>
        <authorList>
            <person name="Kobayashi Y."/>
        </authorList>
    </citation>
    <scope>NUCLEOTIDE SEQUENCE [LARGE SCALE GENOMIC DNA]</scope>
    <source>
        <strain evidence="2 3">HR1</strain>
    </source>
</reference>
<evidence type="ECO:0000256" key="1">
    <source>
        <dbReference type="SAM" id="SignalP"/>
    </source>
</evidence>
<feature type="chain" id="PRO_5016248782" evidence="1">
    <location>
        <begin position="31"/>
        <end position="73"/>
    </location>
</feature>
<dbReference type="Proteomes" id="UP000247702">
    <property type="component" value="Unassembled WGS sequence"/>
</dbReference>
<keyword evidence="3" id="KW-1185">Reference proteome</keyword>